<dbReference type="InterPro" id="IPR010259">
    <property type="entry name" value="S8pro/Inhibitor_I9"/>
</dbReference>
<feature type="active site" description="Charge relay system" evidence="6">
    <location>
        <position position="132"/>
    </location>
</feature>
<evidence type="ECO:0000256" key="1">
    <source>
        <dbReference type="ARBA" id="ARBA00011073"/>
    </source>
</evidence>
<accession>A0A9P4ME81</accession>
<protein>
    <submittedName>
        <fullName evidence="9">Alkaline proteinase</fullName>
    </submittedName>
</protein>
<feature type="active site" description="Charge relay system" evidence="6">
    <location>
        <position position="164"/>
    </location>
</feature>
<dbReference type="InterPro" id="IPR050131">
    <property type="entry name" value="Peptidase_S8_subtilisin-like"/>
</dbReference>
<dbReference type="EMBL" id="ML996091">
    <property type="protein sequence ID" value="KAF2149682.1"/>
    <property type="molecule type" value="Genomic_DNA"/>
</dbReference>
<dbReference type="Gene3D" id="3.40.50.200">
    <property type="entry name" value="Peptidase S8/S53 domain"/>
    <property type="match status" value="1"/>
</dbReference>
<evidence type="ECO:0000256" key="3">
    <source>
        <dbReference type="ARBA" id="ARBA00022729"/>
    </source>
</evidence>
<evidence type="ECO:0000259" key="7">
    <source>
        <dbReference type="Pfam" id="PF00082"/>
    </source>
</evidence>
<keyword evidence="10" id="KW-1185">Reference proteome</keyword>
<dbReference type="Proteomes" id="UP000799439">
    <property type="component" value="Unassembled WGS sequence"/>
</dbReference>
<dbReference type="InterPro" id="IPR036852">
    <property type="entry name" value="Peptidase_S8/S53_dom_sf"/>
</dbReference>
<evidence type="ECO:0000256" key="5">
    <source>
        <dbReference type="ARBA" id="ARBA00022825"/>
    </source>
</evidence>
<proteinExistence type="inferred from homology"/>
<dbReference type="CDD" id="cd04077">
    <property type="entry name" value="Peptidases_S8_PCSK9_ProteinaseK_like"/>
    <property type="match status" value="1"/>
</dbReference>
<keyword evidence="4 6" id="KW-0378">Hydrolase</keyword>
<evidence type="ECO:0000313" key="10">
    <source>
        <dbReference type="Proteomes" id="UP000799439"/>
    </source>
</evidence>
<dbReference type="SUPFAM" id="SSF54897">
    <property type="entry name" value="Protease propeptides/inhibitors"/>
    <property type="match status" value="1"/>
</dbReference>
<evidence type="ECO:0000256" key="6">
    <source>
        <dbReference type="PROSITE-ProRule" id="PRU01240"/>
    </source>
</evidence>
<dbReference type="GO" id="GO:0006508">
    <property type="term" value="P:proteolysis"/>
    <property type="evidence" value="ECO:0007669"/>
    <property type="project" value="UniProtKB-KW"/>
</dbReference>
<dbReference type="PROSITE" id="PS00136">
    <property type="entry name" value="SUBTILASE_ASP"/>
    <property type="match status" value="1"/>
</dbReference>
<dbReference type="PROSITE" id="PS00137">
    <property type="entry name" value="SUBTILASE_HIS"/>
    <property type="match status" value="1"/>
</dbReference>
<dbReference type="InterPro" id="IPR023827">
    <property type="entry name" value="Peptidase_S8_Asp-AS"/>
</dbReference>
<dbReference type="PROSITE" id="PS51892">
    <property type="entry name" value="SUBTILASE"/>
    <property type="match status" value="1"/>
</dbReference>
<evidence type="ECO:0000259" key="8">
    <source>
        <dbReference type="Pfam" id="PF05922"/>
    </source>
</evidence>
<dbReference type="OrthoDB" id="206201at2759"/>
<dbReference type="Pfam" id="PF00082">
    <property type="entry name" value="Peptidase_S8"/>
    <property type="match status" value="1"/>
</dbReference>
<reference evidence="9" key="1">
    <citation type="journal article" date="2020" name="Stud. Mycol.">
        <title>101 Dothideomycetes genomes: a test case for predicting lifestyles and emergence of pathogens.</title>
        <authorList>
            <person name="Haridas S."/>
            <person name="Albert R."/>
            <person name="Binder M."/>
            <person name="Bloem J."/>
            <person name="Labutti K."/>
            <person name="Salamov A."/>
            <person name="Andreopoulos B."/>
            <person name="Baker S."/>
            <person name="Barry K."/>
            <person name="Bills G."/>
            <person name="Bluhm B."/>
            <person name="Cannon C."/>
            <person name="Castanera R."/>
            <person name="Culley D."/>
            <person name="Daum C."/>
            <person name="Ezra D."/>
            <person name="Gonzalez J."/>
            <person name="Henrissat B."/>
            <person name="Kuo A."/>
            <person name="Liang C."/>
            <person name="Lipzen A."/>
            <person name="Lutzoni F."/>
            <person name="Magnuson J."/>
            <person name="Mondo S."/>
            <person name="Nolan M."/>
            <person name="Ohm R."/>
            <person name="Pangilinan J."/>
            <person name="Park H.-J."/>
            <person name="Ramirez L."/>
            <person name="Alfaro M."/>
            <person name="Sun H."/>
            <person name="Tritt A."/>
            <person name="Yoshinaga Y."/>
            <person name="Zwiers L.-H."/>
            <person name="Turgeon B."/>
            <person name="Goodwin S."/>
            <person name="Spatafora J."/>
            <person name="Crous P."/>
            <person name="Grigoriev I."/>
        </authorList>
    </citation>
    <scope>NUCLEOTIDE SEQUENCE</scope>
    <source>
        <strain evidence="9">CBS 260.36</strain>
    </source>
</reference>
<keyword evidence="5 6" id="KW-0720">Serine protease</keyword>
<evidence type="ECO:0000313" key="9">
    <source>
        <dbReference type="EMBL" id="KAF2149682.1"/>
    </source>
</evidence>
<dbReference type="AlphaFoldDB" id="A0A9P4ME81"/>
<feature type="domain" description="Inhibitor I9" evidence="8">
    <location>
        <begin position="7"/>
        <end position="87"/>
    </location>
</feature>
<dbReference type="PRINTS" id="PR00723">
    <property type="entry name" value="SUBTILISIN"/>
</dbReference>
<feature type="domain" description="Peptidase S8/S53" evidence="7">
    <location>
        <begin position="125"/>
        <end position="354"/>
    </location>
</feature>
<gene>
    <name evidence="9" type="ORF">K461DRAFT_271245</name>
</gene>
<dbReference type="Pfam" id="PF05922">
    <property type="entry name" value="Inhibitor_I9"/>
    <property type="match status" value="1"/>
</dbReference>
<dbReference type="InterPro" id="IPR022398">
    <property type="entry name" value="Peptidase_S8_His-AS"/>
</dbReference>
<evidence type="ECO:0000256" key="4">
    <source>
        <dbReference type="ARBA" id="ARBA00022801"/>
    </source>
</evidence>
<dbReference type="InterPro" id="IPR037045">
    <property type="entry name" value="S8pro/Inhibitor_I9_sf"/>
</dbReference>
<dbReference type="InterPro" id="IPR000209">
    <property type="entry name" value="Peptidase_S8/S53_dom"/>
</dbReference>
<keyword evidence="3" id="KW-0732">Signal</keyword>
<dbReference type="GO" id="GO:0004252">
    <property type="term" value="F:serine-type endopeptidase activity"/>
    <property type="evidence" value="ECO:0007669"/>
    <property type="project" value="UniProtKB-UniRule"/>
</dbReference>
<comment type="caution">
    <text evidence="9">The sequence shown here is derived from an EMBL/GenBank/DDBJ whole genome shotgun (WGS) entry which is preliminary data.</text>
</comment>
<name>A0A9P4ME81_9PEZI</name>
<organism evidence="9 10">
    <name type="scientific">Myriangium duriaei CBS 260.36</name>
    <dbReference type="NCBI Taxonomy" id="1168546"/>
    <lineage>
        <taxon>Eukaryota</taxon>
        <taxon>Fungi</taxon>
        <taxon>Dikarya</taxon>
        <taxon>Ascomycota</taxon>
        <taxon>Pezizomycotina</taxon>
        <taxon>Dothideomycetes</taxon>
        <taxon>Dothideomycetidae</taxon>
        <taxon>Myriangiales</taxon>
        <taxon>Myriangiaceae</taxon>
        <taxon>Myriangium</taxon>
    </lineage>
</organism>
<dbReference type="InterPro" id="IPR034193">
    <property type="entry name" value="PCSK9_ProteinaseK-like"/>
</dbReference>
<sequence>MPLVLDRYIITLKPHSDLDEHLAHLSSLTKRGEGLNSHEQSQVFEGVTHRYNFSDFQAYAGHFHSSVVQQLRAHEHVDTVEPDTIMTAAALVTQKDAPVGLSLISHRGLSQDHKGYFYDSSAGEGTYAYVLDTGVDVSNKEFEGRAFNAHLLRKKNGYKDTNGHGTGVAGVIGSKTFGVAKKCKILSVKVMEDTDAPMSDVMLGFDWAVKDINTHKRRGRSVINISLNGEHSPSWNRALDAAARMNVVAVVAAGNDDKDVSQTSPGSSANAITVAATDLHRVRASSSNFGAGITLFAPGVGVQSTAPDGETREFSGTSIAAAHVTGMALYITGIKSFANPRSLKSILQRLATNKVVGDLKGSPNKFAYNNGGSSVGILN</sequence>
<comment type="similarity">
    <text evidence="1 6">Belongs to the peptidase S8 family.</text>
</comment>
<dbReference type="Gene3D" id="3.30.70.80">
    <property type="entry name" value="Peptidase S8 propeptide/proteinase inhibitor I9"/>
    <property type="match status" value="1"/>
</dbReference>
<dbReference type="SUPFAM" id="SSF52743">
    <property type="entry name" value="Subtilisin-like"/>
    <property type="match status" value="1"/>
</dbReference>
<feature type="active site" description="Charge relay system" evidence="6">
    <location>
        <position position="318"/>
    </location>
</feature>
<dbReference type="InterPro" id="IPR015500">
    <property type="entry name" value="Peptidase_S8_subtilisin-rel"/>
</dbReference>
<dbReference type="PANTHER" id="PTHR43806:SF11">
    <property type="entry name" value="CEREVISIN-RELATED"/>
    <property type="match status" value="1"/>
</dbReference>
<evidence type="ECO:0000256" key="2">
    <source>
        <dbReference type="ARBA" id="ARBA00022670"/>
    </source>
</evidence>
<dbReference type="PANTHER" id="PTHR43806">
    <property type="entry name" value="PEPTIDASE S8"/>
    <property type="match status" value="1"/>
</dbReference>
<keyword evidence="2 6" id="KW-0645">Protease</keyword>